<name>A0A9Q0R7C9_ANAIG</name>
<protein>
    <submittedName>
        <fullName evidence="3">Basic-leucine zipper transcription factor f-related</fullName>
    </submittedName>
</protein>
<dbReference type="Pfam" id="PF00170">
    <property type="entry name" value="bZIP_1"/>
    <property type="match status" value="1"/>
</dbReference>
<dbReference type="EMBL" id="JAPDFW010000105">
    <property type="protein sequence ID" value="KAJ5069356.1"/>
    <property type="molecule type" value="Genomic_DNA"/>
</dbReference>
<dbReference type="InterPro" id="IPR004827">
    <property type="entry name" value="bZIP"/>
</dbReference>
<reference evidence="3" key="1">
    <citation type="submission" date="2022-10" db="EMBL/GenBank/DDBJ databases">
        <title>Novel sulphate-reducing endosymbionts in the free-living metamonad Anaeramoeba.</title>
        <authorList>
            <person name="Jerlstrom-Hultqvist J."/>
            <person name="Cepicka I."/>
            <person name="Gallot-Lavallee L."/>
            <person name="Salas-Leiva D."/>
            <person name="Curtis B.A."/>
            <person name="Zahonova K."/>
            <person name="Pipaliya S."/>
            <person name="Dacks J."/>
            <person name="Roger A.J."/>
        </authorList>
    </citation>
    <scope>NUCLEOTIDE SEQUENCE</scope>
    <source>
        <strain evidence="3">BMAN</strain>
    </source>
</reference>
<dbReference type="AlphaFoldDB" id="A0A9Q0R7C9"/>
<evidence type="ECO:0000313" key="3">
    <source>
        <dbReference type="EMBL" id="KAJ5069356.1"/>
    </source>
</evidence>
<proteinExistence type="predicted"/>
<accession>A0A9Q0R7C9</accession>
<evidence type="ECO:0000259" key="2">
    <source>
        <dbReference type="PROSITE" id="PS50217"/>
    </source>
</evidence>
<evidence type="ECO:0000313" key="4">
    <source>
        <dbReference type="Proteomes" id="UP001149090"/>
    </source>
</evidence>
<dbReference type="GO" id="GO:0003700">
    <property type="term" value="F:DNA-binding transcription factor activity"/>
    <property type="evidence" value="ECO:0007669"/>
    <property type="project" value="InterPro"/>
</dbReference>
<evidence type="ECO:0000256" key="1">
    <source>
        <dbReference type="SAM" id="Coils"/>
    </source>
</evidence>
<keyword evidence="4" id="KW-1185">Reference proteome</keyword>
<feature type="coiled-coil region" evidence="1">
    <location>
        <begin position="3"/>
        <end position="41"/>
    </location>
</feature>
<dbReference type="Proteomes" id="UP001149090">
    <property type="component" value="Unassembled WGS sequence"/>
</dbReference>
<dbReference type="InterPro" id="IPR046347">
    <property type="entry name" value="bZIP_sf"/>
</dbReference>
<gene>
    <name evidence="3" type="ORF">M0811_11699</name>
</gene>
<keyword evidence="1" id="KW-0175">Coiled coil</keyword>
<dbReference type="Gene3D" id="1.20.5.170">
    <property type="match status" value="1"/>
</dbReference>
<dbReference type="SUPFAM" id="SSF57959">
    <property type="entry name" value="Leucine zipper domain"/>
    <property type="match status" value="1"/>
</dbReference>
<sequence>MAAKNFRQRQREQIQELEKKLEELEKTNRDYRTRTDALEAEKNILVSQLQYFQNFMTRAMTTAYRNSPPVQKPDANPNKQN</sequence>
<organism evidence="3 4">
    <name type="scientific">Anaeramoeba ignava</name>
    <name type="common">Anaerobic marine amoeba</name>
    <dbReference type="NCBI Taxonomy" id="1746090"/>
    <lineage>
        <taxon>Eukaryota</taxon>
        <taxon>Metamonada</taxon>
        <taxon>Anaeramoebidae</taxon>
        <taxon>Anaeramoeba</taxon>
    </lineage>
</organism>
<comment type="caution">
    <text evidence="3">The sequence shown here is derived from an EMBL/GenBank/DDBJ whole genome shotgun (WGS) entry which is preliminary data.</text>
</comment>
<dbReference type="PROSITE" id="PS50217">
    <property type="entry name" value="BZIP"/>
    <property type="match status" value="1"/>
</dbReference>
<feature type="domain" description="BZIP" evidence="2">
    <location>
        <begin position="1"/>
        <end position="52"/>
    </location>
</feature>